<evidence type="ECO:0000256" key="2">
    <source>
        <dbReference type="ARBA" id="ARBA00012438"/>
    </source>
</evidence>
<dbReference type="SMART" id="SM00091">
    <property type="entry name" value="PAS"/>
    <property type="match status" value="2"/>
</dbReference>
<keyword evidence="3" id="KW-0597">Phosphoprotein</keyword>
<dbReference type="Gene3D" id="3.30.565.10">
    <property type="entry name" value="Histidine kinase-like ATPase, C-terminal domain"/>
    <property type="match status" value="1"/>
</dbReference>
<name>A0A371JM51_9FLAO</name>
<feature type="domain" description="PAC" evidence="8">
    <location>
        <begin position="205"/>
        <end position="256"/>
    </location>
</feature>
<comment type="caution">
    <text evidence="9">The sequence shown here is derived from an EMBL/GenBank/DDBJ whole genome shotgun (WGS) entry which is preliminary data.</text>
</comment>
<dbReference type="PANTHER" id="PTHR43304:SF1">
    <property type="entry name" value="PAC DOMAIN-CONTAINING PROTEIN"/>
    <property type="match status" value="1"/>
</dbReference>
<dbReference type="InterPro" id="IPR000700">
    <property type="entry name" value="PAS-assoc_C"/>
</dbReference>
<dbReference type="InterPro" id="IPR036890">
    <property type="entry name" value="HATPase_C_sf"/>
</dbReference>
<dbReference type="PRINTS" id="PR00344">
    <property type="entry name" value="BCTRLSENSOR"/>
</dbReference>
<dbReference type="InterPro" id="IPR001610">
    <property type="entry name" value="PAC"/>
</dbReference>
<dbReference type="Pfam" id="PF02518">
    <property type="entry name" value="HATPase_c"/>
    <property type="match status" value="1"/>
</dbReference>
<evidence type="ECO:0000256" key="4">
    <source>
        <dbReference type="ARBA" id="ARBA00022679"/>
    </source>
</evidence>
<feature type="domain" description="PAC" evidence="8">
    <location>
        <begin position="331"/>
        <end position="383"/>
    </location>
</feature>
<dbReference type="SUPFAM" id="SSF55785">
    <property type="entry name" value="PYP-like sensor domain (PAS domain)"/>
    <property type="match status" value="3"/>
</dbReference>
<keyword evidence="5" id="KW-0418">Kinase</keyword>
<dbReference type="InterPro" id="IPR003594">
    <property type="entry name" value="HATPase_dom"/>
</dbReference>
<dbReference type="Gene3D" id="2.10.70.100">
    <property type="match status" value="1"/>
</dbReference>
<gene>
    <name evidence="9" type="ORF">DX873_16600</name>
</gene>
<dbReference type="CDD" id="cd00130">
    <property type="entry name" value="PAS"/>
    <property type="match status" value="2"/>
</dbReference>
<organism evidence="9 10">
    <name type="scientific">Flagellimonas nanhaiensis</name>
    <dbReference type="NCBI Taxonomy" id="2292706"/>
    <lineage>
        <taxon>Bacteria</taxon>
        <taxon>Pseudomonadati</taxon>
        <taxon>Bacteroidota</taxon>
        <taxon>Flavobacteriia</taxon>
        <taxon>Flavobacteriales</taxon>
        <taxon>Flavobacteriaceae</taxon>
        <taxon>Flagellimonas</taxon>
    </lineage>
</organism>
<dbReference type="PROSITE" id="PS50113">
    <property type="entry name" value="PAC"/>
    <property type="match status" value="3"/>
</dbReference>
<dbReference type="InterPro" id="IPR005467">
    <property type="entry name" value="His_kinase_dom"/>
</dbReference>
<dbReference type="Pfam" id="PF13426">
    <property type="entry name" value="PAS_9"/>
    <property type="match status" value="1"/>
</dbReference>
<feature type="domain" description="Histidine kinase" evidence="6">
    <location>
        <begin position="401"/>
        <end position="614"/>
    </location>
</feature>
<dbReference type="InterPro" id="IPR013656">
    <property type="entry name" value="PAS_4"/>
</dbReference>
<dbReference type="PROSITE" id="PS50109">
    <property type="entry name" value="HIS_KIN"/>
    <property type="match status" value="1"/>
</dbReference>
<dbReference type="EMBL" id="QTJX01000005">
    <property type="protein sequence ID" value="RDY58139.1"/>
    <property type="molecule type" value="Genomic_DNA"/>
</dbReference>
<dbReference type="SMART" id="SM00387">
    <property type="entry name" value="HATPase_c"/>
    <property type="match status" value="1"/>
</dbReference>
<keyword evidence="4" id="KW-0808">Transferase</keyword>
<reference evidence="9 10" key="1">
    <citation type="submission" date="2018-08" db="EMBL/GenBank/DDBJ databases">
        <title>Muricauda nanhaiensis sp. nov., isolated from seawater of the South China Sea.</title>
        <authorList>
            <person name="Dang Y."/>
        </authorList>
    </citation>
    <scope>NUCLEOTIDE SEQUENCE [LARGE SCALE GENOMIC DNA]</scope>
    <source>
        <strain evidence="9 10">SM1704</strain>
    </source>
</reference>
<evidence type="ECO:0000256" key="1">
    <source>
        <dbReference type="ARBA" id="ARBA00000085"/>
    </source>
</evidence>
<keyword evidence="10" id="KW-1185">Reference proteome</keyword>
<dbReference type="PANTHER" id="PTHR43304">
    <property type="entry name" value="PHYTOCHROME-LIKE PROTEIN CPH1"/>
    <property type="match status" value="1"/>
</dbReference>
<comment type="catalytic activity">
    <reaction evidence="1">
        <text>ATP + protein L-histidine = ADP + protein N-phospho-L-histidine.</text>
        <dbReference type="EC" id="2.7.13.3"/>
    </reaction>
</comment>
<evidence type="ECO:0000259" key="7">
    <source>
        <dbReference type="PROSITE" id="PS50112"/>
    </source>
</evidence>
<evidence type="ECO:0000259" key="8">
    <source>
        <dbReference type="PROSITE" id="PS50113"/>
    </source>
</evidence>
<dbReference type="SMART" id="SM00086">
    <property type="entry name" value="PAC"/>
    <property type="match status" value="3"/>
</dbReference>
<evidence type="ECO:0000313" key="9">
    <source>
        <dbReference type="EMBL" id="RDY58139.1"/>
    </source>
</evidence>
<dbReference type="Pfam" id="PF08448">
    <property type="entry name" value="PAS_4"/>
    <property type="match status" value="2"/>
</dbReference>
<dbReference type="EC" id="2.7.13.3" evidence="2"/>
<dbReference type="AlphaFoldDB" id="A0A371JM51"/>
<dbReference type="InterPro" id="IPR035965">
    <property type="entry name" value="PAS-like_dom_sf"/>
</dbReference>
<evidence type="ECO:0000313" key="10">
    <source>
        <dbReference type="Proteomes" id="UP000261828"/>
    </source>
</evidence>
<proteinExistence type="predicted"/>
<dbReference type="InterPro" id="IPR052162">
    <property type="entry name" value="Sensor_kinase/Photoreceptor"/>
</dbReference>
<accession>A0A371JM51</accession>
<sequence>MLKAVQTDIHQYLLKQLPKATALVNMEQKLVGVSDSWSAVFDISSKDISKLSIQDLYAKHDKVDQKTLDRFFTKNKSGRLRHLKEENGDEQWFESTFTPWFDEKENVVGTLIQIDDISEEVKKEQELELYKTLHKTQSEVAKIGSWEYDIATEQVSWCEQTKKIHQVPSSYQPTVAEAIAFYKQGYSRNKISMLFHKALKDGSSFNKKLVIVTKKGEERWVMAAGKPIKKDGKIVKLFGTFQDVHDQVQAETKSKENQQLLTTLINNIPLNVYIKDKDSRKILVNKAECEYLGKKAKDLIGKTDFELYDADIAQISREEDLEVMRTQKTILGKETMSIKKDGTITNFLTSKIPLLDLEGTVTGLIGISMDITHLKKKEDQLRDLINVTAVQNKKLINFAHIVSHNLRSHTANFSMLLEFLVKEDDETEKERILAMLSQASDNLMLTLSDLNQVVDINTNINLEKKSVKINDVIHKVQQDLSTFLTKNQIEIKNTIPDDLSVLCVPAYLDSIVLNLMTNAVKYRSPDRKPTITLSVKKHRKKIILSFEDNGLGIDLEKHGKKLFGLYKTFHSRKDARGLGLYITKNQVEAMGGTITVSSQVNKGTTFKVYFDEES</sequence>
<dbReference type="NCBIfam" id="TIGR00229">
    <property type="entry name" value="sensory_box"/>
    <property type="match status" value="2"/>
</dbReference>
<dbReference type="PROSITE" id="PS50112">
    <property type="entry name" value="PAS"/>
    <property type="match status" value="1"/>
</dbReference>
<dbReference type="SUPFAM" id="SSF55874">
    <property type="entry name" value="ATPase domain of HSP90 chaperone/DNA topoisomerase II/histidine kinase"/>
    <property type="match status" value="1"/>
</dbReference>
<dbReference type="InterPro" id="IPR000014">
    <property type="entry name" value="PAS"/>
</dbReference>
<dbReference type="OrthoDB" id="5522855at2"/>
<evidence type="ECO:0000259" key="6">
    <source>
        <dbReference type="PROSITE" id="PS50109"/>
    </source>
</evidence>
<feature type="domain" description="PAC" evidence="8">
    <location>
        <begin position="76"/>
        <end position="129"/>
    </location>
</feature>
<dbReference type="Gene3D" id="3.30.450.20">
    <property type="entry name" value="PAS domain"/>
    <property type="match status" value="3"/>
</dbReference>
<protein>
    <recommendedName>
        <fullName evidence="2">histidine kinase</fullName>
        <ecNumber evidence="2">2.7.13.3</ecNumber>
    </recommendedName>
</protein>
<dbReference type="InterPro" id="IPR004358">
    <property type="entry name" value="Sig_transdc_His_kin-like_C"/>
</dbReference>
<dbReference type="Proteomes" id="UP000261828">
    <property type="component" value="Unassembled WGS sequence"/>
</dbReference>
<feature type="domain" description="PAS" evidence="7">
    <location>
        <begin position="257"/>
        <end position="325"/>
    </location>
</feature>
<dbReference type="GO" id="GO:0004673">
    <property type="term" value="F:protein histidine kinase activity"/>
    <property type="evidence" value="ECO:0007669"/>
    <property type="project" value="UniProtKB-EC"/>
</dbReference>
<evidence type="ECO:0000256" key="3">
    <source>
        <dbReference type="ARBA" id="ARBA00022553"/>
    </source>
</evidence>
<evidence type="ECO:0000256" key="5">
    <source>
        <dbReference type="ARBA" id="ARBA00022777"/>
    </source>
</evidence>